<dbReference type="EMBL" id="AOIL01000054">
    <property type="protein sequence ID" value="ELY87450.1"/>
    <property type="molecule type" value="Genomic_DNA"/>
</dbReference>
<dbReference type="GO" id="GO:0035435">
    <property type="term" value="P:phosphate ion transmembrane transport"/>
    <property type="evidence" value="ECO:0007669"/>
    <property type="project" value="TreeGrafter"/>
</dbReference>
<keyword evidence="4 9" id="KW-0813">Transport</keyword>
<protein>
    <recommendedName>
        <fullName evidence="9">Phosphate transporter</fullName>
    </recommendedName>
</protein>
<feature type="transmembrane region" description="Helical" evidence="9">
    <location>
        <begin position="369"/>
        <end position="390"/>
    </location>
</feature>
<dbReference type="PATRIC" id="fig|1230458.4.peg.3489"/>
<comment type="function">
    <text evidence="1">Potential transporter for phosphate.</text>
</comment>
<name>L9ZLP7_9EURY</name>
<feature type="transmembrane region" description="Helical" evidence="9">
    <location>
        <begin position="105"/>
        <end position="124"/>
    </location>
</feature>
<dbReference type="GO" id="GO:0005315">
    <property type="term" value="F:phosphate transmembrane transporter activity"/>
    <property type="evidence" value="ECO:0007669"/>
    <property type="project" value="InterPro"/>
</dbReference>
<evidence type="ECO:0000256" key="9">
    <source>
        <dbReference type="RuleBase" id="RU363058"/>
    </source>
</evidence>
<evidence type="ECO:0000313" key="11">
    <source>
        <dbReference type="Proteomes" id="UP000011648"/>
    </source>
</evidence>
<feature type="transmembrane region" description="Helical" evidence="9">
    <location>
        <begin position="167"/>
        <end position="188"/>
    </location>
</feature>
<comment type="caution">
    <text evidence="10">The sequence shown here is derived from an EMBL/GenBank/DDBJ whole genome shotgun (WGS) entry which is preliminary data.</text>
</comment>
<feature type="transmembrane region" description="Helical" evidence="9">
    <location>
        <begin position="343"/>
        <end position="362"/>
    </location>
</feature>
<evidence type="ECO:0000256" key="1">
    <source>
        <dbReference type="ARBA" id="ARBA00001981"/>
    </source>
</evidence>
<keyword evidence="7 9" id="KW-1133">Transmembrane helix</keyword>
<comment type="subcellular location">
    <subcellularLocation>
        <location evidence="2 9">Membrane</location>
        <topology evidence="2 9">Multi-pass membrane protein</topology>
    </subcellularLocation>
</comment>
<dbReference type="STRING" id="1230458.C484_17201"/>
<keyword evidence="6 9" id="KW-0812">Transmembrane</keyword>
<keyword evidence="11" id="KW-1185">Reference proteome</keyword>
<feature type="transmembrane region" description="Helical" evidence="9">
    <location>
        <begin position="211"/>
        <end position="233"/>
    </location>
</feature>
<proteinExistence type="inferred from homology"/>
<dbReference type="OrthoDB" id="204341at2157"/>
<feature type="transmembrane region" description="Helical" evidence="9">
    <location>
        <begin position="75"/>
        <end position="98"/>
    </location>
</feature>
<feature type="transmembrane region" description="Helical" evidence="9">
    <location>
        <begin position="275"/>
        <end position="297"/>
    </location>
</feature>
<keyword evidence="5 9" id="KW-0592">Phosphate transport</keyword>
<dbReference type="Proteomes" id="UP000011648">
    <property type="component" value="Unassembled WGS sequence"/>
</dbReference>
<evidence type="ECO:0000256" key="5">
    <source>
        <dbReference type="ARBA" id="ARBA00022592"/>
    </source>
</evidence>
<dbReference type="PANTHER" id="PTHR11101:SF80">
    <property type="entry name" value="PHOSPHATE TRANSPORTER"/>
    <property type="match status" value="1"/>
</dbReference>
<comment type="similarity">
    <text evidence="3 9">Belongs to the inorganic phosphate transporter (PiT) (TC 2.A.20) family.</text>
</comment>
<gene>
    <name evidence="10" type="ORF">C484_17201</name>
</gene>
<feature type="transmembrane region" description="Helical" evidence="9">
    <location>
        <begin position="245"/>
        <end position="269"/>
    </location>
</feature>
<feature type="transmembrane region" description="Helical" evidence="9">
    <location>
        <begin position="38"/>
        <end position="63"/>
    </location>
</feature>
<dbReference type="GO" id="GO:0016020">
    <property type="term" value="C:membrane"/>
    <property type="evidence" value="ECO:0007669"/>
    <property type="project" value="UniProtKB-SubCell"/>
</dbReference>
<organism evidence="10 11">
    <name type="scientific">Natrialba taiwanensis DSM 12281</name>
    <dbReference type="NCBI Taxonomy" id="1230458"/>
    <lineage>
        <taxon>Archaea</taxon>
        <taxon>Methanobacteriati</taxon>
        <taxon>Methanobacteriota</taxon>
        <taxon>Stenosarchaea group</taxon>
        <taxon>Halobacteria</taxon>
        <taxon>Halobacteriales</taxon>
        <taxon>Natrialbaceae</taxon>
        <taxon>Natrialba</taxon>
    </lineage>
</organism>
<dbReference type="InterPro" id="IPR001204">
    <property type="entry name" value="Phos_transporter"/>
</dbReference>
<reference evidence="10 11" key="1">
    <citation type="journal article" date="2014" name="PLoS Genet.">
        <title>Phylogenetically driven sequencing of extremely halophilic archaea reveals strategies for static and dynamic osmo-response.</title>
        <authorList>
            <person name="Becker E.A."/>
            <person name="Seitzer P.M."/>
            <person name="Tritt A."/>
            <person name="Larsen D."/>
            <person name="Krusor M."/>
            <person name="Yao A.I."/>
            <person name="Wu D."/>
            <person name="Madern D."/>
            <person name="Eisen J.A."/>
            <person name="Darling A.E."/>
            <person name="Facciotti M.T."/>
        </authorList>
    </citation>
    <scope>NUCLEOTIDE SEQUENCE [LARGE SCALE GENOMIC DNA]</scope>
    <source>
        <strain evidence="10 11">DSM 12281</strain>
    </source>
</reference>
<evidence type="ECO:0000313" key="10">
    <source>
        <dbReference type="EMBL" id="ELY87450.1"/>
    </source>
</evidence>
<dbReference type="PANTHER" id="PTHR11101">
    <property type="entry name" value="PHOSPHATE TRANSPORTER"/>
    <property type="match status" value="1"/>
</dbReference>
<keyword evidence="8 9" id="KW-0472">Membrane</keyword>
<feature type="transmembrane region" description="Helical" evidence="9">
    <location>
        <begin position="6"/>
        <end position="26"/>
    </location>
</feature>
<sequence length="395" mass="39385">MVEPATVATFLVAALASLFMAWAIGAGSSGSTPFAPAVGANAISVMRAGFFVGLLGFIGAVVQGANVSEAVGRELIGGVILSPSAATIALIIAAGLVAIGVFAGYPIATAFTVTGAVVGVGLAMGGDPAWPKYVEIATLWVLTPFVGGGLAYGIARLLRSEPIAEPSLIVGLAAFVGLLIANIEFAFLDPDSTGGASIAQAASDWAPGPELVGVLAVTGLVALLWGGIVAADLRSSVERGERHFLLVLGALVAFSAGGSQVGLAIGPLIPLSEDVGLPLLALLLGGGVGLLIGSWTGAPRMIKAISQDYSSLGPRRSIAALIPSFMIAQTAVLFGIPVSFNEIIVSAIIGSGYAASGSGVSARKMGYTVLAWVLSLAGSIIVSFVGYTALSAVLL</sequence>
<evidence type="ECO:0000256" key="7">
    <source>
        <dbReference type="ARBA" id="ARBA00022989"/>
    </source>
</evidence>
<evidence type="ECO:0000256" key="8">
    <source>
        <dbReference type="ARBA" id="ARBA00023136"/>
    </source>
</evidence>
<feature type="transmembrane region" description="Helical" evidence="9">
    <location>
        <begin position="136"/>
        <end position="155"/>
    </location>
</feature>
<accession>L9ZLP7</accession>
<dbReference type="RefSeq" id="WP_006827075.1">
    <property type="nucleotide sequence ID" value="NZ_AOIL01000054.1"/>
</dbReference>
<evidence type="ECO:0000256" key="4">
    <source>
        <dbReference type="ARBA" id="ARBA00022448"/>
    </source>
</evidence>
<evidence type="ECO:0000256" key="3">
    <source>
        <dbReference type="ARBA" id="ARBA00009916"/>
    </source>
</evidence>
<evidence type="ECO:0000256" key="6">
    <source>
        <dbReference type="ARBA" id="ARBA00022692"/>
    </source>
</evidence>
<feature type="transmembrane region" description="Helical" evidence="9">
    <location>
        <begin position="318"/>
        <end position="337"/>
    </location>
</feature>
<dbReference type="Pfam" id="PF01384">
    <property type="entry name" value="PHO4"/>
    <property type="match status" value="1"/>
</dbReference>
<evidence type="ECO:0000256" key="2">
    <source>
        <dbReference type="ARBA" id="ARBA00004141"/>
    </source>
</evidence>
<dbReference type="AlphaFoldDB" id="L9ZLP7"/>